<comment type="caution">
    <text evidence="3">The sequence shown here is derived from an EMBL/GenBank/DDBJ whole genome shotgun (WGS) entry which is preliminary data.</text>
</comment>
<feature type="domain" description="DUF7953" evidence="2">
    <location>
        <begin position="67"/>
        <end position="176"/>
    </location>
</feature>
<evidence type="ECO:0000313" key="3">
    <source>
        <dbReference type="EMBL" id="KAJ0987718.1"/>
    </source>
</evidence>
<dbReference type="InterPro" id="IPR057713">
    <property type="entry name" value="DUF7953"/>
</dbReference>
<dbReference type="OrthoDB" id="2014701at2759"/>
<reference evidence="3" key="1">
    <citation type="submission" date="2021-03" db="EMBL/GenBank/DDBJ databases">
        <authorList>
            <person name="Li Z."/>
            <person name="Yang C."/>
        </authorList>
    </citation>
    <scope>NUCLEOTIDE SEQUENCE</scope>
    <source>
        <strain evidence="3">Dzin_1.0</strain>
        <tissue evidence="3">Leaf</tissue>
    </source>
</reference>
<protein>
    <recommendedName>
        <fullName evidence="2">DUF7953 domain-containing protein</fullName>
    </recommendedName>
</protein>
<keyword evidence="1" id="KW-0472">Membrane</keyword>
<dbReference type="PANTHER" id="PTHR33780:SF3">
    <property type="entry name" value="EXPRESSED PROTEIN"/>
    <property type="match status" value="1"/>
</dbReference>
<name>A0A9D5D9J4_9LILI</name>
<gene>
    <name evidence="3" type="ORF">J5N97_006074</name>
</gene>
<dbReference type="Proteomes" id="UP001085076">
    <property type="component" value="Miscellaneous, Linkage group lg01"/>
</dbReference>
<dbReference type="Pfam" id="PF25829">
    <property type="entry name" value="DUF7953"/>
    <property type="match status" value="1"/>
</dbReference>
<keyword evidence="1" id="KW-1133">Transmembrane helix</keyword>
<keyword evidence="1" id="KW-0812">Transmembrane</keyword>
<sequence length="252" mass="29153">MRGPRPFLVGFLTNRWVLGSPLSRDAIPPPITMRSLPWFQICPHGFWLLLIYCVFMSSIPGIFSLRTVRLRSIEIFDTHEWLASSATIYFHCKGENKTILPDVKENLFLYTFKGEESWQPLTALPDEKCKRCGLYEMDSIKSDDIFDEWELCPDEFINGEYVHIKEMEFNATFICNECRPVNSTLAVPNSSKEEKRMNVAMVVIVSALVSIVATAVTVTAYKYWQKRKREQDQARFLKLFDEGDDIEDELGI</sequence>
<proteinExistence type="predicted"/>
<dbReference type="EMBL" id="JAGGNH010000001">
    <property type="protein sequence ID" value="KAJ0987718.1"/>
    <property type="molecule type" value="Genomic_DNA"/>
</dbReference>
<keyword evidence="4" id="KW-1185">Reference proteome</keyword>
<feature type="transmembrane region" description="Helical" evidence="1">
    <location>
        <begin position="45"/>
        <end position="65"/>
    </location>
</feature>
<reference evidence="3" key="2">
    <citation type="journal article" date="2022" name="Hortic Res">
        <title>The genome of Dioscorea zingiberensis sheds light on the biosynthesis, origin and evolution of the medicinally important diosgenin saponins.</title>
        <authorList>
            <person name="Li Y."/>
            <person name="Tan C."/>
            <person name="Li Z."/>
            <person name="Guo J."/>
            <person name="Li S."/>
            <person name="Chen X."/>
            <person name="Wang C."/>
            <person name="Dai X."/>
            <person name="Yang H."/>
            <person name="Song W."/>
            <person name="Hou L."/>
            <person name="Xu J."/>
            <person name="Tong Z."/>
            <person name="Xu A."/>
            <person name="Yuan X."/>
            <person name="Wang W."/>
            <person name="Yang Q."/>
            <person name="Chen L."/>
            <person name="Sun Z."/>
            <person name="Wang K."/>
            <person name="Pan B."/>
            <person name="Chen J."/>
            <person name="Bao Y."/>
            <person name="Liu F."/>
            <person name="Qi X."/>
            <person name="Gang D.R."/>
            <person name="Wen J."/>
            <person name="Li J."/>
        </authorList>
    </citation>
    <scope>NUCLEOTIDE SEQUENCE</scope>
    <source>
        <strain evidence="3">Dzin_1.0</strain>
    </source>
</reference>
<dbReference type="PANTHER" id="PTHR33780">
    <property type="entry name" value="EXPRESSED PROTEIN"/>
    <property type="match status" value="1"/>
</dbReference>
<evidence type="ECO:0000256" key="1">
    <source>
        <dbReference type="SAM" id="Phobius"/>
    </source>
</evidence>
<feature type="transmembrane region" description="Helical" evidence="1">
    <location>
        <begin position="199"/>
        <end position="224"/>
    </location>
</feature>
<accession>A0A9D5D9J4</accession>
<evidence type="ECO:0000259" key="2">
    <source>
        <dbReference type="Pfam" id="PF25829"/>
    </source>
</evidence>
<organism evidence="3 4">
    <name type="scientific">Dioscorea zingiberensis</name>
    <dbReference type="NCBI Taxonomy" id="325984"/>
    <lineage>
        <taxon>Eukaryota</taxon>
        <taxon>Viridiplantae</taxon>
        <taxon>Streptophyta</taxon>
        <taxon>Embryophyta</taxon>
        <taxon>Tracheophyta</taxon>
        <taxon>Spermatophyta</taxon>
        <taxon>Magnoliopsida</taxon>
        <taxon>Liliopsida</taxon>
        <taxon>Dioscoreales</taxon>
        <taxon>Dioscoreaceae</taxon>
        <taxon>Dioscorea</taxon>
    </lineage>
</organism>
<evidence type="ECO:0000313" key="4">
    <source>
        <dbReference type="Proteomes" id="UP001085076"/>
    </source>
</evidence>
<dbReference type="AlphaFoldDB" id="A0A9D5D9J4"/>